<accession>A0AAN7MQX6</accession>
<sequence length="135" mass="15825">MKAQVRVIKHWHRLLRESRVVGRVTTMTQKNRLASNFINWRIPRMDKLNKLASLTNKQRQFGNGAIFWATRHNLSQTCIYWKSRGREKQEKERRREEERERKSITTLGSHDDDDRRGNPPVVGVRGSLGGVSFIG</sequence>
<organism evidence="2 3">
    <name type="scientific">Mycteria americana</name>
    <name type="common">Wood stork</name>
    <dbReference type="NCBI Taxonomy" id="33587"/>
    <lineage>
        <taxon>Eukaryota</taxon>
        <taxon>Metazoa</taxon>
        <taxon>Chordata</taxon>
        <taxon>Craniata</taxon>
        <taxon>Vertebrata</taxon>
        <taxon>Euteleostomi</taxon>
        <taxon>Archelosauria</taxon>
        <taxon>Archosauria</taxon>
        <taxon>Dinosauria</taxon>
        <taxon>Saurischia</taxon>
        <taxon>Theropoda</taxon>
        <taxon>Coelurosauria</taxon>
        <taxon>Aves</taxon>
        <taxon>Neognathae</taxon>
        <taxon>Neoaves</taxon>
        <taxon>Aequornithes</taxon>
        <taxon>Ciconiiformes</taxon>
        <taxon>Ciconiidae</taxon>
        <taxon>Mycteria</taxon>
    </lineage>
</organism>
<proteinExistence type="predicted"/>
<evidence type="ECO:0000256" key="1">
    <source>
        <dbReference type="SAM" id="MobiDB-lite"/>
    </source>
</evidence>
<name>A0AAN7MQX6_MYCAM</name>
<reference evidence="2 3" key="1">
    <citation type="journal article" date="2023" name="J. Hered.">
        <title>Chromosome-level genome of the wood stork (Mycteria americana) provides insight into avian chromosome evolution.</title>
        <authorList>
            <person name="Flamio R. Jr."/>
            <person name="Ramstad K.M."/>
        </authorList>
    </citation>
    <scope>NUCLEOTIDE SEQUENCE [LARGE SCALE GENOMIC DNA]</scope>
    <source>
        <strain evidence="2">JAX WOST 10</strain>
    </source>
</reference>
<feature type="compositionally biased region" description="Basic and acidic residues" evidence="1">
    <location>
        <begin position="84"/>
        <end position="117"/>
    </location>
</feature>
<keyword evidence="3" id="KW-1185">Reference proteome</keyword>
<dbReference type="AlphaFoldDB" id="A0AAN7MQX6"/>
<comment type="caution">
    <text evidence="2">The sequence shown here is derived from an EMBL/GenBank/DDBJ whole genome shotgun (WGS) entry which is preliminary data.</text>
</comment>
<dbReference type="Proteomes" id="UP001333110">
    <property type="component" value="Unassembled WGS sequence"/>
</dbReference>
<evidence type="ECO:0000313" key="3">
    <source>
        <dbReference type="Proteomes" id="UP001333110"/>
    </source>
</evidence>
<gene>
    <name evidence="2" type="ORF">QYF61_024468</name>
</gene>
<evidence type="ECO:0000313" key="2">
    <source>
        <dbReference type="EMBL" id="KAK4811332.1"/>
    </source>
</evidence>
<dbReference type="EMBL" id="JAUNZN010000018">
    <property type="protein sequence ID" value="KAK4811332.1"/>
    <property type="molecule type" value="Genomic_DNA"/>
</dbReference>
<feature type="region of interest" description="Disordered" evidence="1">
    <location>
        <begin position="84"/>
        <end position="124"/>
    </location>
</feature>
<protein>
    <submittedName>
        <fullName evidence="2">Uncharacterized protein</fullName>
    </submittedName>
</protein>